<dbReference type="GO" id="GO:0016020">
    <property type="term" value="C:membrane"/>
    <property type="evidence" value="ECO:0007669"/>
    <property type="project" value="UniProtKB-SubCell"/>
</dbReference>
<dbReference type="PANTHER" id="PTHR37422">
    <property type="entry name" value="TEICHURONIC ACID BIOSYNTHESIS PROTEIN TUAE"/>
    <property type="match status" value="1"/>
</dbReference>
<evidence type="ECO:0000256" key="3">
    <source>
        <dbReference type="ARBA" id="ARBA00022989"/>
    </source>
</evidence>
<keyword evidence="4 5" id="KW-0472">Membrane</keyword>
<feature type="transmembrane region" description="Helical" evidence="5">
    <location>
        <begin position="116"/>
        <end position="137"/>
    </location>
</feature>
<evidence type="ECO:0000256" key="1">
    <source>
        <dbReference type="ARBA" id="ARBA00004141"/>
    </source>
</evidence>
<feature type="transmembrane region" description="Helical" evidence="5">
    <location>
        <begin position="412"/>
        <end position="435"/>
    </location>
</feature>
<keyword evidence="2 5" id="KW-0812">Transmembrane</keyword>
<feature type="domain" description="O-antigen ligase-related" evidence="6">
    <location>
        <begin position="191"/>
        <end position="343"/>
    </location>
</feature>
<reference evidence="8" key="1">
    <citation type="submission" date="2022-09" db="EMBL/GenBank/DDBJ databases">
        <title>Intensive care unit water sources are persistently colonized with multi-drug resistant bacteria and are the site of extensive horizontal gene transfer of antibiotic resistance genes.</title>
        <authorList>
            <person name="Diorio-Toth L."/>
        </authorList>
    </citation>
    <scope>NUCLEOTIDE SEQUENCE</scope>
    <source>
        <strain evidence="8">GD04065</strain>
    </source>
</reference>
<proteinExistence type="predicted"/>
<dbReference type="EMBL" id="JAOECG010000007">
    <property type="protein sequence ID" value="MDG9786944.1"/>
    <property type="molecule type" value="Genomic_DNA"/>
</dbReference>
<evidence type="ECO:0000313" key="8">
    <source>
        <dbReference type="EMBL" id="MDG9786944.1"/>
    </source>
</evidence>
<name>A0AAW6RU76_ACIJO</name>
<feature type="transmembrane region" description="Helical" evidence="5">
    <location>
        <begin position="185"/>
        <end position="202"/>
    </location>
</feature>
<feature type="transmembrane region" description="Helical" evidence="5">
    <location>
        <begin position="157"/>
        <end position="178"/>
    </location>
</feature>
<feature type="domain" description="Virulence factor membrane-bound polymerase C-terminal" evidence="7">
    <location>
        <begin position="366"/>
        <end position="521"/>
    </location>
</feature>
<evidence type="ECO:0000256" key="2">
    <source>
        <dbReference type="ARBA" id="ARBA00022692"/>
    </source>
</evidence>
<feature type="transmembrane region" description="Helical" evidence="5">
    <location>
        <begin position="208"/>
        <end position="226"/>
    </location>
</feature>
<feature type="transmembrane region" description="Helical" evidence="5">
    <location>
        <begin position="61"/>
        <end position="80"/>
    </location>
</feature>
<evidence type="ECO:0000256" key="4">
    <source>
        <dbReference type="ARBA" id="ARBA00023136"/>
    </source>
</evidence>
<feature type="transmembrane region" description="Helical" evidence="5">
    <location>
        <begin position="360"/>
        <end position="376"/>
    </location>
</feature>
<comment type="caution">
    <text evidence="8">The sequence shown here is derived from an EMBL/GenBank/DDBJ whole genome shotgun (WGS) entry which is preliminary data.</text>
</comment>
<dbReference type="Proteomes" id="UP001157887">
    <property type="component" value="Unassembled WGS sequence"/>
</dbReference>
<protein>
    <submittedName>
        <fullName evidence="8">Wzy polymerase domain-containing protein</fullName>
    </submittedName>
</protein>
<keyword evidence="3 5" id="KW-1133">Transmembrane helix</keyword>
<dbReference type="InterPro" id="IPR051533">
    <property type="entry name" value="WaaL-like"/>
</dbReference>
<accession>A0AAW6RU76</accession>
<dbReference type="RefSeq" id="WP_270428417.1">
    <property type="nucleotide sequence ID" value="NZ_JAOECG010000007.1"/>
</dbReference>
<dbReference type="PANTHER" id="PTHR37422:SF13">
    <property type="entry name" value="LIPOPOLYSACCHARIDE BIOSYNTHESIS PROTEIN PA4999-RELATED"/>
    <property type="match status" value="1"/>
</dbReference>
<dbReference type="Pfam" id="PF04932">
    <property type="entry name" value="Wzy_C"/>
    <property type="match status" value="1"/>
</dbReference>
<dbReference type="InterPro" id="IPR007016">
    <property type="entry name" value="O-antigen_ligase-rel_domated"/>
</dbReference>
<feature type="transmembrane region" description="Helical" evidence="5">
    <location>
        <begin position="33"/>
        <end position="49"/>
    </location>
</feature>
<organism evidence="8 9">
    <name type="scientific">Acinetobacter johnsonii</name>
    <dbReference type="NCBI Taxonomy" id="40214"/>
    <lineage>
        <taxon>Bacteria</taxon>
        <taxon>Pseudomonadati</taxon>
        <taxon>Pseudomonadota</taxon>
        <taxon>Gammaproteobacteria</taxon>
        <taxon>Moraxellales</taxon>
        <taxon>Moraxellaceae</taxon>
        <taxon>Acinetobacter</taxon>
    </lineage>
</organism>
<dbReference type="Pfam" id="PF11846">
    <property type="entry name" value="Wzy_C_2"/>
    <property type="match status" value="1"/>
</dbReference>
<evidence type="ECO:0000259" key="6">
    <source>
        <dbReference type="Pfam" id="PF04932"/>
    </source>
</evidence>
<gene>
    <name evidence="8" type="ORF">N7566_08090</name>
</gene>
<comment type="subcellular location">
    <subcellularLocation>
        <location evidence="1">Membrane</location>
        <topology evidence="1">Multi-pass membrane protein</topology>
    </subcellularLocation>
</comment>
<feature type="transmembrane region" description="Helical" evidence="5">
    <location>
        <begin position="238"/>
        <end position="259"/>
    </location>
</feature>
<feature type="transmembrane region" description="Helical" evidence="5">
    <location>
        <begin position="382"/>
        <end position="400"/>
    </location>
</feature>
<evidence type="ECO:0000259" key="7">
    <source>
        <dbReference type="Pfam" id="PF11846"/>
    </source>
</evidence>
<evidence type="ECO:0000313" key="9">
    <source>
        <dbReference type="Proteomes" id="UP001157887"/>
    </source>
</evidence>
<dbReference type="InterPro" id="IPR021797">
    <property type="entry name" value="Wzy_C_2"/>
</dbReference>
<evidence type="ECO:0000256" key="5">
    <source>
        <dbReference type="SAM" id="Phobius"/>
    </source>
</evidence>
<feature type="transmembrane region" description="Helical" evidence="5">
    <location>
        <begin position="86"/>
        <end position="104"/>
    </location>
</feature>
<dbReference type="AlphaFoldDB" id="A0AAW6RU76"/>
<sequence length="548" mass="63665">MIRIFIFFTTIFFVSAWLIPIHLAPWVAFESEILAALSALIVGFLVIILNKKIVIPKVSTIFLLLISIPIIQYFFGQVIYLSTAMLGSGYLLLFYIMIISGYNLQEYKSEIFLKISYLFIFIGVVSSIVCIIQWLNLDGWLTPYILELKGNRPYANVAQPNNLATLLVLSLLSIIYVYEKMKWKISTLIILILLIFFALVLAQSRTAWISISIISIFLFYKNKAVFKKFSNNNNLSFLLILVVFITLIPLLNSVLLPFIGADAADVDTLVERFSSGYLRLEMWYQAFIAIKESVWFGYGWNQVGLAQMEVFNTYPTTEWYKSSHNIFLDLVIWFGIPVGLFFIVYFFIGLLRLLKHANNVESVIGFSFLLAILIHSCLEYPLYYAFILFPFGFIVGLIYPKILNADISVNKLVFCMPLIFILIFIYLLVSDYYLYKKKLVLINMENLTLSQENINILSDNLVVLTEFSWDLWWRSLNPENKFSDAQIEEIRIHVWNHASEYNLYKYAQVLAFNNRKKEALNLLWIISKLHKKEYLFEELITNKASESF</sequence>
<feature type="transmembrane region" description="Helical" evidence="5">
    <location>
        <begin position="326"/>
        <end position="348"/>
    </location>
</feature>